<evidence type="ECO:0000256" key="1">
    <source>
        <dbReference type="ARBA" id="ARBA00010641"/>
    </source>
</evidence>
<evidence type="ECO:0000313" key="9">
    <source>
        <dbReference type="EMBL" id="TVV74256.1"/>
    </source>
</evidence>
<evidence type="ECO:0000256" key="5">
    <source>
        <dbReference type="ARBA" id="ARBA00023163"/>
    </source>
</evidence>
<dbReference type="Gene3D" id="1.10.1740.10">
    <property type="match status" value="1"/>
</dbReference>
<dbReference type="Gene3D" id="1.10.10.10">
    <property type="entry name" value="Winged helix-like DNA-binding domain superfamily/Winged helix DNA-binding domain"/>
    <property type="match status" value="1"/>
</dbReference>
<dbReference type="InterPro" id="IPR013324">
    <property type="entry name" value="RNA_pol_sigma_r3/r4-like"/>
</dbReference>
<organism evidence="9 10">
    <name type="scientific">Alterirhizorhabdus solaris</name>
    <dbReference type="NCBI Taxonomy" id="2529389"/>
    <lineage>
        <taxon>Bacteria</taxon>
        <taxon>Pseudomonadati</taxon>
        <taxon>Pseudomonadota</taxon>
        <taxon>Alphaproteobacteria</taxon>
        <taxon>Sphingomonadales</taxon>
        <taxon>Rhizorhabdaceae</taxon>
        <taxon>Alterirhizorhabdus</taxon>
    </lineage>
</organism>
<dbReference type="PANTHER" id="PTHR43133">
    <property type="entry name" value="RNA POLYMERASE ECF-TYPE SIGMA FACTO"/>
    <property type="match status" value="1"/>
</dbReference>
<dbReference type="NCBIfam" id="TIGR02937">
    <property type="entry name" value="sigma70-ECF"/>
    <property type="match status" value="1"/>
</dbReference>
<accession>A0A558R4F2</accession>
<proteinExistence type="inferred from homology"/>
<dbReference type="Proteomes" id="UP000318681">
    <property type="component" value="Unassembled WGS sequence"/>
</dbReference>
<feature type="domain" description="RNA polymerase sigma-70 region 2" evidence="7">
    <location>
        <begin position="29"/>
        <end position="94"/>
    </location>
</feature>
<dbReference type="PANTHER" id="PTHR43133:SF8">
    <property type="entry name" value="RNA POLYMERASE SIGMA FACTOR HI_1459-RELATED"/>
    <property type="match status" value="1"/>
</dbReference>
<keyword evidence="10" id="KW-1185">Reference proteome</keyword>
<evidence type="ECO:0000259" key="7">
    <source>
        <dbReference type="Pfam" id="PF04542"/>
    </source>
</evidence>
<evidence type="ECO:0000256" key="2">
    <source>
        <dbReference type="ARBA" id="ARBA00023015"/>
    </source>
</evidence>
<sequence length="189" mass="20763">MSLDLDACTDGELAALSLAGRRAAFAAIMRRHRDPVYRLIRGHIGEAEEALDVTQETFVAAFRNLARYDGARPMRAWLARIAINKSRDWQRRRRVRAFFGLTGGDDNRALAEAMPDDAPGADTAAADRQEMARLNTAIAALPATLKETLLLRTVEGLTQAEAAVALGVSEKAIETRLYRARGKLAEAMR</sequence>
<evidence type="ECO:0000259" key="8">
    <source>
        <dbReference type="Pfam" id="PF08281"/>
    </source>
</evidence>
<evidence type="ECO:0000256" key="3">
    <source>
        <dbReference type="ARBA" id="ARBA00023082"/>
    </source>
</evidence>
<dbReference type="SUPFAM" id="SSF88946">
    <property type="entry name" value="Sigma2 domain of RNA polymerase sigma factors"/>
    <property type="match status" value="1"/>
</dbReference>
<dbReference type="InterPro" id="IPR007627">
    <property type="entry name" value="RNA_pol_sigma70_r2"/>
</dbReference>
<keyword evidence="2 6" id="KW-0805">Transcription regulation</keyword>
<protein>
    <recommendedName>
        <fullName evidence="6">RNA polymerase sigma factor</fullName>
    </recommendedName>
</protein>
<comment type="similarity">
    <text evidence="1 6">Belongs to the sigma-70 factor family. ECF subfamily.</text>
</comment>
<dbReference type="PROSITE" id="PS01063">
    <property type="entry name" value="SIGMA70_ECF"/>
    <property type="match status" value="1"/>
</dbReference>
<dbReference type="CDD" id="cd06171">
    <property type="entry name" value="Sigma70_r4"/>
    <property type="match status" value="1"/>
</dbReference>
<dbReference type="RefSeq" id="WP_145151111.1">
    <property type="nucleotide sequence ID" value="NZ_VNIM01000036.1"/>
</dbReference>
<evidence type="ECO:0000256" key="4">
    <source>
        <dbReference type="ARBA" id="ARBA00023125"/>
    </source>
</evidence>
<name>A0A558R4F2_9SPHN</name>
<gene>
    <name evidence="9" type="ORF">FOY91_10475</name>
</gene>
<keyword evidence="3 6" id="KW-0731">Sigma factor</keyword>
<dbReference type="InterPro" id="IPR000838">
    <property type="entry name" value="RNA_pol_sigma70_ECF_CS"/>
</dbReference>
<dbReference type="InterPro" id="IPR013325">
    <property type="entry name" value="RNA_pol_sigma_r2"/>
</dbReference>
<dbReference type="InterPro" id="IPR039425">
    <property type="entry name" value="RNA_pol_sigma-70-like"/>
</dbReference>
<evidence type="ECO:0000256" key="6">
    <source>
        <dbReference type="RuleBase" id="RU000716"/>
    </source>
</evidence>
<keyword evidence="5 6" id="KW-0804">Transcription</keyword>
<dbReference type="EMBL" id="VNIM01000036">
    <property type="protein sequence ID" value="TVV74256.1"/>
    <property type="molecule type" value="Genomic_DNA"/>
</dbReference>
<dbReference type="InterPro" id="IPR013249">
    <property type="entry name" value="RNA_pol_sigma70_r4_t2"/>
</dbReference>
<keyword evidence="4 6" id="KW-0238">DNA-binding</keyword>
<evidence type="ECO:0000313" key="10">
    <source>
        <dbReference type="Proteomes" id="UP000318681"/>
    </source>
</evidence>
<dbReference type="SUPFAM" id="SSF88659">
    <property type="entry name" value="Sigma3 and sigma4 domains of RNA polymerase sigma factors"/>
    <property type="match status" value="1"/>
</dbReference>
<reference evidence="9 10" key="1">
    <citation type="submission" date="2019-07" db="EMBL/GenBank/DDBJ databases">
        <title>Sphingomonas solaris sp. nov., isolated from a solar panel from Boston, Massachusetts.</title>
        <authorList>
            <person name="Tanner K."/>
            <person name="Pascual J."/>
            <person name="Mancuso C."/>
            <person name="Pereto J."/>
            <person name="Khalil A."/>
            <person name="Vilanova C."/>
        </authorList>
    </citation>
    <scope>NUCLEOTIDE SEQUENCE [LARGE SCALE GENOMIC DNA]</scope>
    <source>
        <strain evidence="9 10">R4DWN</strain>
    </source>
</reference>
<dbReference type="GO" id="GO:0016987">
    <property type="term" value="F:sigma factor activity"/>
    <property type="evidence" value="ECO:0007669"/>
    <property type="project" value="UniProtKB-KW"/>
</dbReference>
<dbReference type="Pfam" id="PF04542">
    <property type="entry name" value="Sigma70_r2"/>
    <property type="match status" value="1"/>
</dbReference>
<dbReference type="InterPro" id="IPR014284">
    <property type="entry name" value="RNA_pol_sigma-70_dom"/>
</dbReference>
<dbReference type="OrthoDB" id="7041663at2"/>
<feature type="domain" description="RNA polymerase sigma factor 70 region 4 type 2" evidence="8">
    <location>
        <begin position="133"/>
        <end position="184"/>
    </location>
</feature>
<dbReference type="AlphaFoldDB" id="A0A558R4F2"/>
<dbReference type="GO" id="GO:0006352">
    <property type="term" value="P:DNA-templated transcription initiation"/>
    <property type="evidence" value="ECO:0007669"/>
    <property type="project" value="InterPro"/>
</dbReference>
<dbReference type="Pfam" id="PF08281">
    <property type="entry name" value="Sigma70_r4_2"/>
    <property type="match status" value="1"/>
</dbReference>
<comment type="caution">
    <text evidence="9">The sequence shown here is derived from an EMBL/GenBank/DDBJ whole genome shotgun (WGS) entry which is preliminary data.</text>
</comment>
<dbReference type="InterPro" id="IPR036388">
    <property type="entry name" value="WH-like_DNA-bd_sf"/>
</dbReference>
<dbReference type="GO" id="GO:0003677">
    <property type="term" value="F:DNA binding"/>
    <property type="evidence" value="ECO:0007669"/>
    <property type="project" value="UniProtKB-KW"/>
</dbReference>